<dbReference type="PANTHER" id="PTHR23519">
    <property type="entry name" value="AUTOPHAGY-RELATED PROTEIN 22"/>
    <property type="match status" value="1"/>
</dbReference>
<keyword evidence="4 6" id="KW-1133">Transmembrane helix</keyword>
<evidence type="ECO:0000256" key="2">
    <source>
        <dbReference type="ARBA" id="ARBA00022448"/>
    </source>
</evidence>
<keyword evidence="6" id="KW-0072">Autophagy</keyword>
<comment type="subcellular location">
    <subcellularLocation>
        <location evidence="1">Endomembrane system</location>
        <topology evidence="1">Multi-pass membrane protein</topology>
    </subcellularLocation>
    <subcellularLocation>
        <location evidence="6">Vacuole membrane</location>
        <topology evidence="6">Multi-pass membrane protein</topology>
    </subcellularLocation>
</comment>
<comment type="caution">
    <text evidence="6">Lacks conserved residue(s) required for the propagation of feature annotation.</text>
</comment>
<protein>
    <recommendedName>
        <fullName evidence="6">Autophagy-related protein</fullName>
    </recommendedName>
</protein>
<dbReference type="PANTHER" id="PTHR23519:SF1">
    <property type="entry name" value="AUTOPHAGY-RELATED PROTEIN 22"/>
    <property type="match status" value="1"/>
</dbReference>
<name>A0A9P5MRV4_9AGAM</name>
<dbReference type="Pfam" id="PF11700">
    <property type="entry name" value="ATG22"/>
    <property type="match status" value="1"/>
</dbReference>
<evidence type="ECO:0000256" key="4">
    <source>
        <dbReference type="ARBA" id="ARBA00022989"/>
    </source>
</evidence>
<dbReference type="InterPro" id="IPR024671">
    <property type="entry name" value="Atg22-like"/>
</dbReference>
<dbReference type="Proteomes" id="UP000759537">
    <property type="component" value="Unassembled WGS sequence"/>
</dbReference>
<evidence type="ECO:0000313" key="8">
    <source>
        <dbReference type="Proteomes" id="UP000759537"/>
    </source>
</evidence>
<dbReference type="GO" id="GO:0006914">
    <property type="term" value="P:autophagy"/>
    <property type="evidence" value="ECO:0007669"/>
    <property type="project" value="UniProtKB-KW"/>
</dbReference>
<evidence type="ECO:0000256" key="3">
    <source>
        <dbReference type="ARBA" id="ARBA00022692"/>
    </source>
</evidence>
<keyword evidence="6" id="KW-0926">Vacuole</keyword>
<keyword evidence="3 6" id="KW-0812">Transmembrane</keyword>
<feature type="transmembrane region" description="Helical" evidence="6">
    <location>
        <begin position="26"/>
        <end position="45"/>
    </location>
</feature>
<evidence type="ECO:0000256" key="5">
    <source>
        <dbReference type="ARBA" id="ARBA00023136"/>
    </source>
</evidence>
<accession>A0A9P5MRV4</accession>
<reference evidence="7" key="1">
    <citation type="submission" date="2019-10" db="EMBL/GenBank/DDBJ databases">
        <authorList>
            <consortium name="DOE Joint Genome Institute"/>
            <person name="Kuo A."/>
            <person name="Miyauchi S."/>
            <person name="Kiss E."/>
            <person name="Drula E."/>
            <person name="Kohler A."/>
            <person name="Sanchez-Garcia M."/>
            <person name="Andreopoulos B."/>
            <person name="Barry K.W."/>
            <person name="Bonito G."/>
            <person name="Buee M."/>
            <person name="Carver A."/>
            <person name="Chen C."/>
            <person name="Cichocki N."/>
            <person name="Clum A."/>
            <person name="Culley D."/>
            <person name="Crous P.W."/>
            <person name="Fauchery L."/>
            <person name="Girlanda M."/>
            <person name="Hayes R."/>
            <person name="Keri Z."/>
            <person name="LaButti K."/>
            <person name="Lipzen A."/>
            <person name="Lombard V."/>
            <person name="Magnuson J."/>
            <person name="Maillard F."/>
            <person name="Morin E."/>
            <person name="Murat C."/>
            <person name="Nolan M."/>
            <person name="Ohm R."/>
            <person name="Pangilinan J."/>
            <person name="Pereira M."/>
            <person name="Perotto S."/>
            <person name="Peter M."/>
            <person name="Riley R."/>
            <person name="Sitrit Y."/>
            <person name="Stielow B."/>
            <person name="Szollosi G."/>
            <person name="Zifcakova L."/>
            <person name="Stursova M."/>
            <person name="Spatafora J.W."/>
            <person name="Tedersoo L."/>
            <person name="Vaario L.-M."/>
            <person name="Yamada A."/>
            <person name="Yan M."/>
            <person name="Wang P."/>
            <person name="Xu J."/>
            <person name="Bruns T."/>
            <person name="Baldrian P."/>
            <person name="Vilgalys R."/>
            <person name="Henrissat B."/>
            <person name="Grigoriev I.V."/>
            <person name="Hibbett D."/>
            <person name="Nagy L.G."/>
            <person name="Martin F.M."/>
        </authorList>
    </citation>
    <scope>NUCLEOTIDE SEQUENCE</scope>
    <source>
        <strain evidence="7">Prilba</strain>
    </source>
</reference>
<proteinExistence type="inferred from homology"/>
<comment type="similarity">
    <text evidence="6">Belongs to the ATG22 family.</text>
</comment>
<evidence type="ECO:0000313" key="7">
    <source>
        <dbReference type="EMBL" id="KAF8476430.1"/>
    </source>
</evidence>
<evidence type="ECO:0000256" key="6">
    <source>
        <dbReference type="RuleBase" id="RU363073"/>
    </source>
</evidence>
<comment type="function">
    <text evidence="6">Vacuolar effluxer which mediate the efflux of amino acids resulting from autophagic degradation. The release of autophagic amino acids allows the maintenance of protein synthesis and viability during nitrogen starvation.</text>
</comment>
<keyword evidence="2 6" id="KW-0813">Transport</keyword>
<keyword evidence="5 6" id="KW-0472">Membrane</keyword>
<gene>
    <name evidence="7" type="ORF">DFH94DRAFT_635119</name>
</gene>
<keyword evidence="8" id="KW-1185">Reference proteome</keyword>
<dbReference type="AlphaFoldDB" id="A0A9P5MRV4"/>
<comment type="caution">
    <text evidence="7">The sequence shown here is derived from an EMBL/GenBank/DDBJ whole genome shotgun (WGS) entry which is preliminary data.</text>
</comment>
<dbReference type="OrthoDB" id="192733at2759"/>
<organism evidence="7 8">
    <name type="scientific">Russula ochroleuca</name>
    <dbReference type="NCBI Taxonomy" id="152965"/>
    <lineage>
        <taxon>Eukaryota</taxon>
        <taxon>Fungi</taxon>
        <taxon>Dikarya</taxon>
        <taxon>Basidiomycota</taxon>
        <taxon>Agaricomycotina</taxon>
        <taxon>Agaricomycetes</taxon>
        <taxon>Russulales</taxon>
        <taxon>Russulaceae</taxon>
        <taxon>Russula</taxon>
    </lineage>
</organism>
<dbReference type="GO" id="GO:0005774">
    <property type="term" value="C:vacuolar membrane"/>
    <property type="evidence" value="ECO:0007669"/>
    <property type="project" value="UniProtKB-SubCell"/>
</dbReference>
<dbReference type="EMBL" id="WHVB01000015">
    <property type="protein sequence ID" value="KAF8476430.1"/>
    <property type="molecule type" value="Genomic_DNA"/>
</dbReference>
<dbReference type="GO" id="GO:0032974">
    <property type="term" value="P:amino acid transmembrane export from vacuole"/>
    <property type="evidence" value="ECO:0007669"/>
    <property type="project" value="TreeGrafter"/>
</dbReference>
<feature type="transmembrane region" description="Helical" evidence="6">
    <location>
        <begin position="191"/>
        <end position="209"/>
    </location>
</feature>
<sequence>MAVLHVTSWLGLTVRAAQLQYAFASEIFVIVSLTPFFLSVIEELARDNNLLLPDKTIPCTPALRGNGWRCVVKLGWAWIDTANFSLHRNSISVALQPLAVISMGGIADRGALTFALRLCHTRFLSSLCFFLPGPSSSPIWPLSRLLVIMANIRFGASIVVLNAYLPRLAVSSLPYRITAIQRSFSCTTVRISLLGIALGYTAGIFLLLVTVRAAGRGVNGCAAIRHWWLWSMMGVVFHNRSSSLAWNEGI</sequence>
<dbReference type="InterPro" id="IPR050495">
    <property type="entry name" value="ATG22/LtaA_families"/>
</dbReference>
<reference evidence="7" key="2">
    <citation type="journal article" date="2020" name="Nat. Commun.">
        <title>Large-scale genome sequencing of mycorrhizal fungi provides insights into the early evolution of symbiotic traits.</title>
        <authorList>
            <person name="Miyauchi S."/>
            <person name="Kiss E."/>
            <person name="Kuo A."/>
            <person name="Drula E."/>
            <person name="Kohler A."/>
            <person name="Sanchez-Garcia M."/>
            <person name="Morin E."/>
            <person name="Andreopoulos B."/>
            <person name="Barry K.W."/>
            <person name="Bonito G."/>
            <person name="Buee M."/>
            <person name="Carver A."/>
            <person name="Chen C."/>
            <person name="Cichocki N."/>
            <person name="Clum A."/>
            <person name="Culley D."/>
            <person name="Crous P.W."/>
            <person name="Fauchery L."/>
            <person name="Girlanda M."/>
            <person name="Hayes R.D."/>
            <person name="Keri Z."/>
            <person name="LaButti K."/>
            <person name="Lipzen A."/>
            <person name="Lombard V."/>
            <person name="Magnuson J."/>
            <person name="Maillard F."/>
            <person name="Murat C."/>
            <person name="Nolan M."/>
            <person name="Ohm R.A."/>
            <person name="Pangilinan J."/>
            <person name="Pereira M.F."/>
            <person name="Perotto S."/>
            <person name="Peter M."/>
            <person name="Pfister S."/>
            <person name="Riley R."/>
            <person name="Sitrit Y."/>
            <person name="Stielow J.B."/>
            <person name="Szollosi G."/>
            <person name="Zifcakova L."/>
            <person name="Stursova M."/>
            <person name="Spatafora J.W."/>
            <person name="Tedersoo L."/>
            <person name="Vaario L.M."/>
            <person name="Yamada A."/>
            <person name="Yan M."/>
            <person name="Wang P."/>
            <person name="Xu J."/>
            <person name="Bruns T."/>
            <person name="Baldrian P."/>
            <person name="Vilgalys R."/>
            <person name="Dunand C."/>
            <person name="Henrissat B."/>
            <person name="Grigoriev I.V."/>
            <person name="Hibbett D."/>
            <person name="Nagy L.G."/>
            <person name="Martin F.M."/>
        </authorList>
    </citation>
    <scope>NUCLEOTIDE SEQUENCE</scope>
    <source>
        <strain evidence="7">Prilba</strain>
    </source>
</reference>
<dbReference type="GO" id="GO:0012505">
    <property type="term" value="C:endomembrane system"/>
    <property type="evidence" value="ECO:0007669"/>
    <property type="project" value="UniProtKB-SubCell"/>
</dbReference>
<keyword evidence="6" id="KW-0029">Amino-acid transport</keyword>
<evidence type="ECO:0000256" key="1">
    <source>
        <dbReference type="ARBA" id="ARBA00004127"/>
    </source>
</evidence>